<proteinExistence type="predicted"/>
<keyword evidence="3" id="KW-1185">Reference proteome</keyword>
<reference evidence="3" key="1">
    <citation type="journal article" date="2019" name="Int. J. Syst. Evol. Microbiol.">
        <title>The Global Catalogue of Microorganisms (GCM) 10K type strain sequencing project: providing services to taxonomists for standard genome sequencing and annotation.</title>
        <authorList>
            <consortium name="The Broad Institute Genomics Platform"/>
            <consortium name="The Broad Institute Genome Sequencing Center for Infectious Disease"/>
            <person name="Wu L."/>
            <person name="Ma J."/>
        </authorList>
    </citation>
    <scope>NUCLEOTIDE SEQUENCE [LARGE SCALE GENOMIC DNA]</scope>
    <source>
        <strain evidence="3">JCM 15572</strain>
    </source>
</reference>
<evidence type="ECO:0000313" key="2">
    <source>
        <dbReference type="EMBL" id="GAA1608240.1"/>
    </source>
</evidence>
<protein>
    <submittedName>
        <fullName evidence="2">Uncharacterized protein</fullName>
    </submittedName>
</protein>
<organism evidence="2 3">
    <name type="scientific">Kribbella hippodromi</name>
    <dbReference type="NCBI Taxonomy" id="434347"/>
    <lineage>
        <taxon>Bacteria</taxon>
        <taxon>Bacillati</taxon>
        <taxon>Actinomycetota</taxon>
        <taxon>Actinomycetes</taxon>
        <taxon>Propionibacteriales</taxon>
        <taxon>Kribbellaceae</taxon>
        <taxon>Kribbella</taxon>
    </lineage>
</organism>
<accession>A0ABP4QIU7</accession>
<dbReference type="Proteomes" id="UP001501705">
    <property type="component" value="Unassembled WGS sequence"/>
</dbReference>
<feature type="compositionally biased region" description="Basic residues" evidence="1">
    <location>
        <begin position="255"/>
        <end position="268"/>
    </location>
</feature>
<gene>
    <name evidence="2" type="ORF">GCM10009804_75100</name>
</gene>
<feature type="compositionally biased region" description="Basic residues" evidence="1">
    <location>
        <begin position="148"/>
        <end position="158"/>
    </location>
</feature>
<dbReference type="EMBL" id="BAAAPH010000046">
    <property type="protein sequence ID" value="GAA1608240.1"/>
    <property type="molecule type" value="Genomic_DNA"/>
</dbReference>
<evidence type="ECO:0000256" key="1">
    <source>
        <dbReference type="SAM" id="MobiDB-lite"/>
    </source>
</evidence>
<feature type="region of interest" description="Disordered" evidence="1">
    <location>
        <begin position="114"/>
        <end position="188"/>
    </location>
</feature>
<feature type="compositionally biased region" description="Basic residues" evidence="1">
    <location>
        <begin position="200"/>
        <end position="216"/>
    </location>
</feature>
<feature type="compositionally biased region" description="Basic residues" evidence="1">
    <location>
        <begin position="170"/>
        <end position="188"/>
    </location>
</feature>
<comment type="caution">
    <text evidence="2">The sequence shown here is derived from an EMBL/GenBank/DDBJ whole genome shotgun (WGS) entry which is preliminary data.</text>
</comment>
<sequence length="330" mass="38612">MLAGWGRCRGCTVSTSYAECGGCRAYAVHAQYAKDLPCLGECFAGVLADRAKCSHRRVVSRVCSGVPSTICLRDHHRQRMRHHIMHLPSDPSPFSQYGELIPLLTLNLQQLRPFNSSSRLPTPHPPQRPNRPRRNHNAREQRTNHQMSNKRIHQPRPRHATEHCPNQRSHQPRTRNPHRPVRSNRMHRNRYRHISRHHTNRVPHHHPLPQPHHPHHNQTNPRPPPPHRYRRQQQHREQEVSPRRPNRPPNPHTNRQQHPRNHHIHRTPVRPQAPLNPLSQHPATIKATPPPTRQPQSPHTPTHKLRDAVRAMNPTATWSYGPQRLAEWRS</sequence>
<feature type="region of interest" description="Disordered" evidence="1">
    <location>
        <begin position="200"/>
        <end position="304"/>
    </location>
</feature>
<name>A0ABP4QIU7_9ACTN</name>
<evidence type="ECO:0000313" key="3">
    <source>
        <dbReference type="Proteomes" id="UP001501705"/>
    </source>
</evidence>